<dbReference type="EMBL" id="PFMR01000140">
    <property type="protein sequence ID" value="PIZ17143.1"/>
    <property type="molecule type" value="Genomic_DNA"/>
</dbReference>
<gene>
    <name evidence="2" type="ORF">COY52_05150</name>
</gene>
<evidence type="ECO:0008006" key="4">
    <source>
        <dbReference type="Google" id="ProtNLM"/>
    </source>
</evidence>
<reference evidence="3" key="1">
    <citation type="submission" date="2017-09" db="EMBL/GenBank/DDBJ databases">
        <title>Depth-based differentiation of microbial function through sediment-hosted aquifers and enrichment of novel symbionts in the deep terrestrial subsurface.</title>
        <authorList>
            <person name="Probst A.J."/>
            <person name="Ladd B."/>
            <person name="Jarett J.K."/>
            <person name="Geller-Mcgrath D.E."/>
            <person name="Sieber C.M.K."/>
            <person name="Emerson J.B."/>
            <person name="Anantharaman K."/>
            <person name="Thomas B.C."/>
            <person name="Malmstrom R."/>
            <person name="Stieglmeier M."/>
            <person name="Klingl A."/>
            <person name="Woyke T."/>
            <person name="Ryan C.M."/>
            <person name="Banfield J.F."/>
        </authorList>
    </citation>
    <scope>NUCLEOTIDE SEQUENCE [LARGE SCALE GENOMIC DNA]</scope>
</reference>
<evidence type="ECO:0000313" key="3">
    <source>
        <dbReference type="Proteomes" id="UP000229307"/>
    </source>
</evidence>
<protein>
    <recommendedName>
        <fullName evidence="4">Type 4 fimbrial biogenesis protein PilX N-terminal domain-containing protein</fullName>
    </recommendedName>
</protein>
<name>A0A2M7SCZ6_9BACT</name>
<organism evidence="2 3">
    <name type="scientific">Candidatus Desantisbacteria bacterium CG_4_10_14_0_8_um_filter_48_22</name>
    <dbReference type="NCBI Taxonomy" id="1974543"/>
    <lineage>
        <taxon>Bacteria</taxon>
        <taxon>Candidatus Desantisiibacteriota</taxon>
    </lineage>
</organism>
<feature type="transmembrane region" description="Helical" evidence="1">
    <location>
        <begin position="6"/>
        <end position="32"/>
    </location>
</feature>
<keyword evidence="1" id="KW-0812">Transmembrane</keyword>
<comment type="caution">
    <text evidence="2">The sequence shown here is derived from an EMBL/GenBank/DDBJ whole genome shotgun (WGS) entry which is preliminary data.</text>
</comment>
<accession>A0A2M7SCZ6</accession>
<proteinExistence type="predicted"/>
<evidence type="ECO:0000313" key="2">
    <source>
        <dbReference type="EMBL" id="PIZ17143.1"/>
    </source>
</evidence>
<sequence>MLNQKGFVFEVTIFVVAAVCLFSAVFMGLVVFNTRTSRRISYSAIAFYAADGGMERAVYYLRQDPDADWSNDGADPLFNESGYRVRTYGASKNSVKVESLGTFQGVQRKIYSEITNFDAVFTSTLFSGSYIGIEGNADVEGNAVASDTIYISGSASVETPQAHTNVPLPELTDPGYYINKAVANKMNGNSGAGGNYFQGGSPVFSSLNGVIFIDKNPDGSPANINISANISTDVAWADSTFLIIYGNLIISGNVNFRGLLYVTGDLQIVGNVETRGPLIAGSISKVSGSTDLHCWSNPAYEDPHGFQSGVMAIKWMELAP</sequence>
<keyword evidence="1" id="KW-0472">Membrane</keyword>
<dbReference type="AlphaFoldDB" id="A0A2M7SCZ6"/>
<keyword evidence="1" id="KW-1133">Transmembrane helix</keyword>
<dbReference type="Proteomes" id="UP000229307">
    <property type="component" value="Unassembled WGS sequence"/>
</dbReference>
<evidence type="ECO:0000256" key="1">
    <source>
        <dbReference type="SAM" id="Phobius"/>
    </source>
</evidence>